<dbReference type="Proteomes" id="UP000037084">
    <property type="component" value="Unassembled WGS sequence"/>
</dbReference>
<reference evidence="3" key="1">
    <citation type="submission" date="2015-07" db="EMBL/GenBank/DDBJ databases">
        <authorList>
            <consortium name="Consortium for Microbial Forensics and Genomics (microFORGE)"/>
            <person name="Knight B.M."/>
            <person name="Roberts D.P."/>
            <person name="Lin D."/>
            <person name="Hari K."/>
            <person name="Fletcher J."/>
            <person name="Melcher U."/>
            <person name="Blagden T."/>
            <person name="Winegar R.A."/>
        </authorList>
    </citation>
    <scope>NUCLEOTIDE SEQUENCE [LARGE SCALE GENOMIC DNA]</scope>
    <source>
        <strain evidence="3">NRRL B-1447</strain>
    </source>
</reference>
<dbReference type="PATRIC" id="fig|1961.12.peg.6728"/>
<dbReference type="EMBL" id="LGUV01000360">
    <property type="protein sequence ID" value="KOG45742.1"/>
    <property type="molecule type" value="Genomic_DNA"/>
</dbReference>
<protein>
    <submittedName>
        <fullName evidence="2">Uncharacterized protein</fullName>
    </submittedName>
</protein>
<evidence type="ECO:0000256" key="1">
    <source>
        <dbReference type="SAM" id="MobiDB-lite"/>
    </source>
</evidence>
<comment type="caution">
    <text evidence="2">The sequence shown here is derived from an EMBL/GenBank/DDBJ whole genome shotgun (WGS) entry which is preliminary data.</text>
</comment>
<evidence type="ECO:0000313" key="2">
    <source>
        <dbReference type="EMBL" id="KOG45742.1"/>
    </source>
</evidence>
<proteinExistence type="predicted"/>
<organism evidence="2 3">
    <name type="scientific">Streptomyces virginiae</name>
    <name type="common">Streptomyces cinnamonensis</name>
    <dbReference type="NCBI Taxonomy" id="1961"/>
    <lineage>
        <taxon>Bacteria</taxon>
        <taxon>Bacillati</taxon>
        <taxon>Actinomycetota</taxon>
        <taxon>Actinomycetes</taxon>
        <taxon>Kitasatosporales</taxon>
        <taxon>Streptomycetaceae</taxon>
        <taxon>Streptomyces</taxon>
    </lineage>
</organism>
<evidence type="ECO:0000313" key="3">
    <source>
        <dbReference type="Proteomes" id="UP000037084"/>
    </source>
</evidence>
<accession>A0A0L8M5M5</accession>
<gene>
    <name evidence="2" type="ORF">ADK75_30295</name>
</gene>
<name>A0A0L8M5M5_STRVG</name>
<feature type="region of interest" description="Disordered" evidence="1">
    <location>
        <begin position="1"/>
        <end position="38"/>
    </location>
</feature>
<sequence length="59" mass="6023">MFTVPDLPRTFRCGPLSRPPADANDVTDGEEPAGGPLAGQAVVVTGSMTGPLAALSRTR</sequence>
<dbReference type="AlphaFoldDB" id="A0A0L8M5M5"/>